<feature type="region of interest" description="Disordered" evidence="6">
    <location>
        <begin position="121"/>
        <end position="202"/>
    </location>
</feature>
<dbReference type="AlphaFoldDB" id="A0A518IMA5"/>
<comment type="subunit">
    <text evidence="5">Forms a complex with TatA.</text>
</comment>
<feature type="transmembrane region" description="Helical" evidence="5">
    <location>
        <begin position="39"/>
        <end position="57"/>
    </location>
</feature>
<dbReference type="NCBIfam" id="TIGR00945">
    <property type="entry name" value="tatC"/>
    <property type="match status" value="1"/>
</dbReference>
<protein>
    <recommendedName>
        <fullName evidence="5">Sec-independent protein translocase protein TatC</fullName>
    </recommendedName>
</protein>
<feature type="transmembrane region" description="Helical" evidence="5">
    <location>
        <begin position="389"/>
        <end position="410"/>
    </location>
</feature>
<keyword evidence="8" id="KW-1185">Reference proteome</keyword>
<comment type="subcellular location">
    <subcellularLocation>
        <location evidence="5">Cell membrane</location>
        <topology evidence="5">Multi-pass membrane protein</topology>
    </subcellularLocation>
    <subcellularLocation>
        <location evidence="1">Membrane</location>
        <topology evidence="1">Multi-pass membrane protein</topology>
    </subcellularLocation>
</comment>
<keyword evidence="2 5" id="KW-0812">Transmembrane</keyword>
<comment type="similarity">
    <text evidence="5">Belongs to the TatC family.</text>
</comment>
<dbReference type="Proteomes" id="UP000316770">
    <property type="component" value="Chromosome"/>
</dbReference>
<comment type="function">
    <text evidence="5">Part of the twin-arginine translocation (Tat) system that transports large folded proteins containing a characteristic twin-arginine motif in their signal peptide across membranes.</text>
</comment>
<dbReference type="PANTHER" id="PTHR30371:SF0">
    <property type="entry name" value="SEC-INDEPENDENT PROTEIN TRANSLOCASE PROTEIN TATC, CHLOROPLASTIC-RELATED"/>
    <property type="match status" value="1"/>
</dbReference>
<evidence type="ECO:0000256" key="5">
    <source>
        <dbReference type="HAMAP-Rule" id="MF_00902"/>
    </source>
</evidence>
<keyword evidence="4 5" id="KW-0472">Membrane</keyword>
<dbReference type="GO" id="GO:0033281">
    <property type="term" value="C:TAT protein transport complex"/>
    <property type="evidence" value="ECO:0007669"/>
    <property type="project" value="UniProtKB-UniRule"/>
</dbReference>
<feature type="compositionally biased region" description="Low complexity" evidence="6">
    <location>
        <begin position="133"/>
        <end position="148"/>
    </location>
</feature>
<evidence type="ECO:0000313" key="8">
    <source>
        <dbReference type="Proteomes" id="UP000316770"/>
    </source>
</evidence>
<feature type="compositionally biased region" description="Basic and acidic residues" evidence="6">
    <location>
        <begin position="121"/>
        <end position="132"/>
    </location>
</feature>
<evidence type="ECO:0000256" key="4">
    <source>
        <dbReference type="ARBA" id="ARBA00023136"/>
    </source>
</evidence>
<dbReference type="InterPro" id="IPR002033">
    <property type="entry name" value="TatC"/>
</dbReference>
<name>A0A518IMA5_9BACT</name>
<feature type="transmembrane region" description="Helical" evidence="5">
    <location>
        <begin position="365"/>
        <end position="383"/>
    </location>
</feature>
<keyword evidence="3 5" id="KW-1133">Transmembrane helix</keyword>
<keyword evidence="5" id="KW-0811">Translocation</keyword>
<evidence type="ECO:0000256" key="2">
    <source>
        <dbReference type="ARBA" id="ARBA00022692"/>
    </source>
</evidence>
<dbReference type="PANTHER" id="PTHR30371">
    <property type="entry name" value="SEC-INDEPENDENT PROTEIN TRANSLOCASE PROTEIN TATC"/>
    <property type="match status" value="1"/>
</dbReference>
<accession>A0A518IMA5</accession>
<feature type="transmembrane region" description="Helical" evidence="5">
    <location>
        <begin position="246"/>
        <end position="271"/>
    </location>
</feature>
<dbReference type="EMBL" id="CP036318">
    <property type="protein sequence ID" value="QDV54232.1"/>
    <property type="molecule type" value="Genomic_DNA"/>
</dbReference>
<feature type="transmembrane region" description="Helical" evidence="5">
    <location>
        <begin position="330"/>
        <end position="353"/>
    </location>
</feature>
<dbReference type="GO" id="GO:0009977">
    <property type="term" value="F:proton motive force dependent protein transmembrane transporter activity"/>
    <property type="evidence" value="ECO:0007669"/>
    <property type="project" value="TreeGrafter"/>
</dbReference>
<gene>
    <name evidence="7" type="primary">tatC2</name>
    <name evidence="5" type="synonym">tatC</name>
    <name evidence="7" type="ORF">Mal33_01820</name>
</gene>
<feature type="transmembrane region" description="Helical" evidence="5">
    <location>
        <begin position="283"/>
        <end position="310"/>
    </location>
</feature>
<evidence type="ECO:0000256" key="1">
    <source>
        <dbReference type="ARBA" id="ARBA00004141"/>
    </source>
</evidence>
<proteinExistence type="inferred from homology"/>
<keyword evidence="5" id="KW-0813">Transport</keyword>
<dbReference type="PROSITE" id="PS01218">
    <property type="entry name" value="TATC"/>
    <property type="match status" value="1"/>
</dbReference>
<dbReference type="Pfam" id="PF00902">
    <property type="entry name" value="TatC"/>
    <property type="match status" value="1"/>
</dbReference>
<reference evidence="7 8" key="1">
    <citation type="submission" date="2019-02" db="EMBL/GenBank/DDBJ databases">
        <title>Deep-cultivation of Planctomycetes and their phenomic and genomic characterization uncovers novel biology.</title>
        <authorList>
            <person name="Wiegand S."/>
            <person name="Jogler M."/>
            <person name="Boedeker C."/>
            <person name="Pinto D."/>
            <person name="Vollmers J."/>
            <person name="Rivas-Marin E."/>
            <person name="Kohn T."/>
            <person name="Peeters S.H."/>
            <person name="Heuer A."/>
            <person name="Rast P."/>
            <person name="Oberbeckmann S."/>
            <person name="Bunk B."/>
            <person name="Jeske O."/>
            <person name="Meyerdierks A."/>
            <person name="Storesund J.E."/>
            <person name="Kallscheuer N."/>
            <person name="Luecker S."/>
            <person name="Lage O.M."/>
            <person name="Pohl T."/>
            <person name="Merkel B.J."/>
            <person name="Hornburger P."/>
            <person name="Mueller R.-W."/>
            <person name="Bruemmer F."/>
            <person name="Labrenz M."/>
            <person name="Spormann A.M."/>
            <person name="Op den Camp H."/>
            <person name="Overmann J."/>
            <person name="Amann R."/>
            <person name="Jetten M.S.M."/>
            <person name="Mascher T."/>
            <person name="Medema M.H."/>
            <person name="Devos D.P."/>
            <person name="Kaster A.-K."/>
            <person name="Ovreas L."/>
            <person name="Rohde M."/>
            <person name="Galperin M.Y."/>
            <person name="Jogler C."/>
        </authorList>
    </citation>
    <scope>NUCLEOTIDE SEQUENCE [LARGE SCALE GENOMIC DNA]</scope>
    <source>
        <strain evidence="7 8">Mal33</strain>
    </source>
</reference>
<evidence type="ECO:0000256" key="6">
    <source>
        <dbReference type="SAM" id="MobiDB-lite"/>
    </source>
</evidence>
<sequence length="427" mass="46868">MNQAKAQNALNTAKAPKDDLFEGSTMTFGEHLEELRKSLLKAAVWLAFGLAIGLYFADRVVQFVQVPLEGAITRFMADQTLYKMDIDPHAADAQPMKRWLIEKGMIYETIYMVDEKAVEQEEAQRQENEQKAKAAAAAKPKPAAAAKADTAKKSEKEPAAKPDDEAKPAAKPKPTDAKPSAEPAKPTAGETEAKATEATGGSLTTIDAQVPDAVFENPEKNLKPVTIWRSAGAGLSSFQMEEPFMIWLKAGLVIGAIIGSPGIFFHIWNFVAAGLYEHERKYVYIYMPFSVVLFVSGVVLAFFLVLQYVLDFLLTFNATLNVDLVPRLSNYVNFVLLLPLGFGIAFQLPLVMLFLQRIGLFATEAYISSWRIAVLVIAVLSMILTPADIYSMIALMVPLILLYFLGIGLCKFMPKGRGIGSQGYDPA</sequence>
<dbReference type="InterPro" id="IPR019820">
    <property type="entry name" value="Sec-indep_translocase_CS"/>
</dbReference>
<feature type="compositionally biased region" description="Basic and acidic residues" evidence="6">
    <location>
        <begin position="149"/>
        <end position="176"/>
    </location>
</feature>
<dbReference type="GO" id="GO:0065002">
    <property type="term" value="P:intracellular protein transmembrane transport"/>
    <property type="evidence" value="ECO:0007669"/>
    <property type="project" value="TreeGrafter"/>
</dbReference>
<keyword evidence="5" id="KW-0653">Protein transport</keyword>
<evidence type="ECO:0000256" key="3">
    <source>
        <dbReference type="ARBA" id="ARBA00022989"/>
    </source>
</evidence>
<keyword evidence="5" id="KW-1003">Cell membrane</keyword>
<dbReference type="HAMAP" id="MF_00902">
    <property type="entry name" value="TatC"/>
    <property type="match status" value="1"/>
</dbReference>
<evidence type="ECO:0000313" key="7">
    <source>
        <dbReference type="EMBL" id="QDV54232.1"/>
    </source>
</evidence>
<dbReference type="GO" id="GO:0043953">
    <property type="term" value="P:protein transport by the Tat complex"/>
    <property type="evidence" value="ECO:0007669"/>
    <property type="project" value="UniProtKB-UniRule"/>
</dbReference>
<organism evidence="7 8">
    <name type="scientific">Rosistilla oblonga</name>
    <dbReference type="NCBI Taxonomy" id="2527990"/>
    <lineage>
        <taxon>Bacteria</taxon>
        <taxon>Pseudomonadati</taxon>
        <taxon>Planctomycetota</taxon>
        <taxon>Planctomycetia</taxon>
        <taxon>Pirellulales</taxon>
        <taxon>Pirellulaceae</taxon>
        <taxon>Rosistilla</taxon>
    </lineage>
</organism>